<dbReference type="OMA" id="QDWSFSF"/>
<evidence type="ECO:0000313" key="3">
    <source>
        <dbReference type="Proteomes" id="UP000191691"/>
    </source>
</evidence>
<feature type="region of interest" description="Disordered" evidence="1">
    <location>
        <begin position="1"/>
        <end position="36"/>
    </location>
</feature>
<sequence>MNSNFNLNNEVDETMQWPGPPGSITSSEGFTGTDNDRGYGYYHTGTSSSADLTSLTSSEAYQDSGWLNIDPFSQVRVAPQQYDSDLAGIDPRYYSEDENNIPQSLAEVLGSSTITQRPADDPSESTVLPSGELDRTTIGIPDPAPFYLQPPTQPSHEGVVNQVVTTYRALMMRNHLIHVHNKFNLLPADVEATRVRYPPPTNCPIPICLDRTPSWAVYFEHIKSHCLISPLSGNASTNGDRSDHGDNGGGNGNRHCHGSSSARPSNSNRSSQSNESNNRTGCTPYPSASFPGFRNRGNLRPGSIWHSVYDDQLNPSRRRSAPEAIEQISIDDLLRSPGTSRAAHHPGGASGQPNNLLPPQDPRLSQGNHSSKRKRQDKQKEPTEEQAPSSNKCRRCNHDMAKCRHCKSVDSCHKCGDVPKSGIQVGASSTMPAQAPPDASSAIINLNEYHGLNQEALNFVTPQNMPTQPPPYYNPNEGMHFFDPQSFGDMTNTFLDDTFPNDPFIGVAMDVVSHPLRDLGDKNQESPVFESDTKLLRSIGLDTLIQPLSAKRQLMQPQAKASSGPAPGSFSDLQNNGSPSILEAPQPVSRCQCPCVTVPTVDYEAHASLQLSPDERVEMAFKMTPARESSHPLRTRVRVFVKLFSLRASAARSNTEKQRTRSISSDTTNEDAELEPDSDQEPTSTSPSGSEITPLLYWTEDIQDWSFSFDIKWALTKLAQWTSGIDADTCQKLLLSDASHILDLMSMYIVYKFKISWLLMGRSGLSVFLSI</sequence>
<feature type="compositionally biased region" description="Acidic residues" evidence="1">
    <location>
        <begin position="668"/>
        <end position="680"/>
    </location>
</feature>
<evidence type="ECO:0000256" key="1">
    <source>
        <dbReference type="SAM" id="MobiDB-lite"/>
    </source>
</evidence>
<evidence type="ECO:0000313" key="2">
    <source>
        <dbReference type="EMBL" id="OQE90809.1"/>
    </source>
</evidence>
<dbReference type="AlphaFoldDB" id="A0A1V6YTL1"/>
<comment type="caution">
    <text evidence="2">The sequence shown here is derived from an EMBL/GenBank/DDBJ whole genome shotgun (WGS) entry which is preliminary data.</text>
</comment>
<feature type="compositionally biased region" description="Low complexity" evidence="1">
    <location>
        <begin position="258"/>
        <end position="279"/>
    </location>
</feature>
<feature type="compositionally biased region" description="Polar residues" evidence="1">
    <location>
        <begin position="681"/>
        <end position="691"/>
    </location>
</feature>
<feature type="region of interest" description="Disordered" evidence="1">
    <location>
        <begin position="655"/>
        <end position="692"/>
    </location>
</feature>
<organism evidence="2 3">
    <name type="scientific">Penicillium nalgiovense</name>
    <dbReference type="NCBI Taxonomy" id="60175"/>
    <lineage>
        <taxon>Eukaryota</taxon>
        <taxon>Fungi</taxon>
        <taxon>Dikarya</taxon>
        <taxon>Ascomycota</taxon>
        <taxon>Pezizomycotina</taxon>
        <taxon>Eurotiomycetes</taxon>
        <taxon>Eurotiomycetidae</taxon>
        <taxon>Eurotiales</taxon>
        <taxon>Aspergillaceae</taxon>
        <taxon>Penicillium</taxon>
    </lineage>
</organism>
<dbReference type="Proteomes" id="UP000191691">
    <property type="component" value="Unassembled WGS sequence"/>
</dbReference>
<feature type="region of interest" description="Disordered" evidence="1">
    <location>
        <begin position="553"/>
        <end position="585"/>
    </location>
</feature>
<feature type="compositionally biased region" description="Polar residues" evidence="1">
    <location>
        <begin position="23"/>
        <end position="33"/>
    </location>
</feature>
<protein>
    <submittedName>
        <fullName evidence="2">Uncharacterized protein</fullName>
    </submittedName>
</protein>
<name>A0A1V6YTL1_PENNA</name>
<accession>A0A1V6YTL1</accession>
<keyword evidence="3" id="KW-1185">Reference proteome</keyword>
<feature type="region of interest" description="Disordered" evidence="1">
    <location>
        <begin position="330"/>
        <end position="394"/>
    </location>
</feature>
<gene>
    <name evidence="2" type="ORF">PENNAL_c0011G01865</name>
</gene>
<feature type="region of interest" description="Disordered" evidence="1">
    <location>
        <begin position="235"/>
        <end position="295"/>
    </location>
</feature>
<dbReference type="EMBL" id="MOOB01000011">
    <property type="protein sequence ID" value="OQE90809.1"/>
    <property type="molecule type" value="Genomic_DNA"/>
</dbReference>
<reference evidence="3" key="1">
    <citation type="journal article" date="2017" name="Nat. Microbiol.">
        <title>Global analysis of biosynthetic gene clusters reveals vast potential of secondary metabolite production in Penicillium species.</title>
        <authorList>
            <person name="Nielsen J.C."/>
            <person name="Grijseels S."/>
            <person name="Prigent S."/>
            <person name="Ji B."/>
            <person name="Dainat J."/>
            <person name="Nielsen K.F."/>
            <person name="Frisvad J.C."/>
            <person name="Workman M."/>
            <person name="Nielsen J."/>
        </authorList>
    </citation>
    <scope>NUCLEOTIDE SEQUENCE [LARGE SCALE GENOMIC DNA]</scope>
    <source>
        <strain evidence="3">IBT 13039</strain>
    </source>
</reference>
<proteinExistence type="predicted"/>
<feature type="compositionally biased region" description="Polar residues" evidence="1">
    <location>
        <begin position="351"/>
        <end position="369"/>
    </location>
</feature>